<dbReference type="InParanoid" id="A0A419QDM2"/>
<reference evidence="1 2" key="1">
    <citation type="journal article" date="2018" name="Biotechnol. Adv.">
        <title>Improved genomic resources and new bioinformatic workflow for the carcinogenic parasite Clonorchis sinensis: Biotechnological implications.</title>
        <authorList>
            <person name="Wang D."/>
            <person name="Korhonen P.K."/>
            <person name="Gasser R.B."/>
            <person name="Young N.D."/>
        </authorList>
    </citation>
    <scope>NUCLEOTIDE SEQUENCE [LARGE SCALE GENOMIC DNA]</scope>
    <source>
        <strain evidence="1">Cs-k2</strain>
    </source>
</reference>
<proteinExistence type="predicted"/>
<evidence type="ECO:0000313" key="2">
    <source>
        <dbReference type="Proteomes" id="UP000286415"/>
    </source>
</evidence>
<dbReference type="EMBL" id="NIRI02000056">
    <property type="protein sequence ID" value="KAG5442975.1"/>
    <property type="molecule type" value="Genomic_DNA"/>
</dbReference>
<organism evidence="1 2">
    <name type="scientific">Clonorchis sinensis</name>
    <name type="common">Chinese liver fluke</name>
    <dbReference type="NCBI Taxonomy" id="79923"/>
    <lineage>
        <taxon>Eukaryota</taxon>
        <taxon>Metazoa</taxon>
        <taxon>Spiralia</taxon>
        <taxon>Lophotrochozoa</taxon>
        <taxon>Platyhelminthes</taxon>
        <taxon>Trematoda</taxon>
        <taxon>Digenea</taxon>
        <taxon>Opisthorchiida</taxon>
        <taxon>Opisthorchiata</taxon>
        <taxon>Opisthorchiidae</taxon>
        <taxon>Clonorchis</taxon>
    </lineage>
</organism>
<reference evidence="1 2" key="2">
    <citation type="journal article" date="2021" name="Genomics">
        <title>High-quality reference genome for Clonorchis sinensis.</title>
        <authorList>
            <person name="Young N.D."/>
            <person name="Stroehlein A.J."/>
            <person name="Kinkar L."/>
            <person name="Wang T."/>
            <person name="Sohn W.M."/>
            <person name="Chang B.C.H."/>
            <person name="Kaur P."/>
            <person name="Weisz D."/>
            <person name="Dudchenko O."/>
            <person name="Aiden E.L."/>
            <person name="Korhonen P.K."/>
            <person name="Gasser R.B."/>
        </authorList>
    </citation>
    <scope>NUCLEOTIDE SEQUENCE [LARGE SCALE GENOMIC DNA]</scope>
    <source>
        <strain evidence="1">Cs-k2</strain>
    </source>
</reference>
<dbReference type="OrthoDB" id="6229624at2759"/>
<keyword evidence="2" id="KW-1185">Reference proteome</keyword>
<sequence length="240" mass="27175">MDCETTTDIPFTPSDIRNPRPVNSSLLFVDITVTALCGISAILASICVIFERYWVSNDYSKAAEDAHTNFYDSAEYYHAKLLMRCGILASFCAFVVGLLRILVPKAKNSRRCRILQFGSLVTAFVSILASVAAWADYLRHDDLTKSAGFERQHFSIWPLKPNAWSANESFRIGEIRKAAQSLFETHAQHSPTILLGWAYWFSVASVLFLFFANLLYLMRKDCKTDQNSQSFVANRRIGYV</sequence>
<accession>A0A419QDM2</accession>
<evidence type="ECO:0000313" key="1">
    <source>
        <dbReference type="EMBL" id="KAG5442975.1"/>
    </source>
</evidence>
<dbReference type="AlphaFoldDB" id="A0A419QDM2"/>
<dbReference type="Proteomes" id="UP000286415">
    <property type="component" value="Unassembled WGS sequence"/>
</dbReference>
<gene>
    <name evidence="1" type="ORF">CSKR_107150</name>
</gene>
<name>A0A419QDM2_CLOSI</name>
<comment type="caution">
    <text evidence="1">The sequence shown here is derived from an EMBL/GenBank/DDBJ whole genome shotgun (WGS) entry which is preliminary data.</text>
</comment>
<protein>
    <submittedName>
        <fullName evidence="1">Uncharacterized protein</fullName>
    </submittedName>
</protein>